<sequence length="271" mass="30196">MNADENGSAASFFDILVNDAVGPFFVSLDDGVELMIEAPSSDDVAELDTTVSVHDQLDLLADEDTADTILDHYARRPISDLADLVDDIREHFGILVPPDHGWAYLVDEINRYGGDIEKDMWGMPNQADLSDWILDHPNLSWNKLFRLLPALPAGGFYHAAIADDDERADRILEMEADGDLPAPSKRPSLVGWTPERAELAAAVDLLQHILHGVWGASPKFKGKGGRPPKRRLGPQTARERAEERQTLREHDDIASQLLGTRYTRRYSNHRG</sequence>
<feature type="region of interest" description="Disordered" evidence="1">
    <location>
        <begin position="217"/>
        <end position="271"/>
    </location>
</feature>
<gene>
    <name evidence="2" type="ORF">GS551_05460</name>
</gene>
<comment type="caution">
    <text evidence="2">The sequence shown here is derived from an EMBL/GenBank/DDBJ whole genome shotgun (WGS) entry which is preliminary data.</text>
</comment>
<reference evidence="2" key="1">
    <citation type="submission" date="2019-11" db="EMBL/GenBank/DDBJ databases">
        <title>Spread of Macrolides and rifampicin resistant Rhodococcus equi in clinical isolates in the USA.</title>
        <authorList>
            <person name="Alvarez-Narvaez S."/>
            <person name="Huber L."/>
            <person name="Cohen N.D."/>
            <person name="Slovis N."/>
            <person name="Greiter M."/>
            <person name="Giguere S."/>
            <person name="Hart K."/>
        </authorList>
    </citation>
    <scope>NUCLEOTIDE SEQUENCE</scope>
    <source>
        <strain evidence="2">Lh_5</strain>
    </source>
</reference>
<dbReference type="EMBL" id="WUYC01000001">
    <property type="protein sequence ID" value="MBM4713649.1"/>
    <property type="molecule type" value="Genomic_DNA"/>
</dbReference>
<dbReference type="AlphaFoldDB" id="A0AAE2W407"/>
<feature type="compositionally biased region" description="Basic and acidic residues" evidence="1">
    <location>
        <begin position="237"/>
        <end position="253"/>
    </location>
</feature>
<organism evidence="2 3">
    <name type="scientific">Rhodococcus hoagii</name>
    <name type="common">Corynebacterium equii</name>
    <dbReference type="NCBI Taxonomy" id="43767"/>
    <lineage>
        <taxon>Bacteria</taxon>
        <taxon>Bacillati</taxon>
        <taxon>Actinomycetota</taxon>
        <taxon>Actinomycetes</taxon>
        <taxon>Mycobacteriales</taxon>
        <taxon>Nocardiaceae</taxon>
        <taxon>Prescottella</taxon>
    </lineage>
</organism>
<evidence type="ECO:0000313" key="2">
    <source>
        <dbReference type="EMBL" id="MBM4713649.1"/>
    </source>
</evidence>
<proteinExistence type="predicted"/>
<protein>
    <recommendedName>
        <fullName evidence="4">Tail assembly chaperone</fullName>
    </recommendedName>
</protein>
<evidence type="ECO:0008006" key="4">
    <source>
        <dbReference type="Google" id="ProtNLM"/>
    </source>
</evidence>
<feature type="compositionally biased region" description="Basic residues" evidence="1">
    <location>
        <begin position="262"/>
        <end position="271"/>
    </location>
</feature>
<feature type="compositionally biased region" description="Basic residues" evidence="1">
    <location>
        <begin position="220"/>
        <end position="232"/>
    </location>
</feature>
<evidence type="ECO:0000256" key="1">
    <source>
        <dbReference type="SAM" id="MobiDB-lite"/>
    </source>
</evidence>
<name>A0AAE2W407_RHOHA</name>
<dbReference type="Proteomes" id="UP000706122">
    <property type="component" value="Unassembled WGS sequence"/>
</dbReference>
<accession>A0AAE2W407</accession>
<evidence type="ECO:0000313" key="3">
    <source>
        <dbReference type="Proteomes" id="UP000706122"/>
    </source>
</evidence>